<dbReference type="InterPro" id="IPR005101">
    <property type="entry name" value="Cryptochr/Photolyase_FAD-bd"/>
</dbReference>
<comment type="cofactor">
    <cofactor evidence="5">
        <name>FAD</name>
        <dbReference type="ChEBI" id="CHEBI:57692"/>
    </cofactor>
    <text evidence="5">Binds 1 FAD per subunit.</text>
</comment>
<dbReference type="Gene3D" id="1.10.579.10">
    <property type="entry name" value="DNA Cyclobutane Dipyrimidine Photolyase, subunit A, domain 3"/>
    <property type="match status" value="1"/>
</dbReference>
<dbReference type="Proteomes" id="UP000190848">
    <property type="component" value="Chromosome"/>
</dbReference>
<reference evidence="9 10" key="1">
    <citation type="submission" date="2016-07" db="EMBL/GenBank/DDBJ databases">
        <title>Revisiting the taxonomy of the Elizabethkingia Genus using Whole-Genome Sequencing, Optical Mapping, and MALDI-TOF, along with proposal of three novel Elizabethkingia species: Elizabethkingia bruuniana sp. nov., Elizabethkingia ursingii sp. nov., and Elizabethkingia occulta sp. nov.</title>
        <authorList>
            <person name="Nicholson A.C."/>
        </authorList>
    </citation>
    <scope>NUCLEOTIDE SEQUENCE [LARGE SCALE GENOMIC DNA]</scope>
    <source>
        <strain evidence="9 10">F3201</strain>
    </source>
</reference>
<dbReference type="Pfam" id="PF00875">
    <property type="entry name" value="DNA_photolyase"/>
    <property type="match status" value="1"/>
</dbReference>
<dbReference type="PRINTS" id="PR00147">
    <property type="entry name" value="DNAPHOTLYASE"/>
</dbReference>
<dbReference type="GO" id="GO:0003904">
    <property type="term" value="F:deoxyribodipyrimidine photo-lyase activity"/>
    <property type="evidence" value="ECO:0007669"/>
    <property type="project" value="TreeGrafter"/>
</dbReference>
<dbReference type="GO" id="GO:0009416">
    <property type="term" value="P:response to light stimulus"/>
    <property type="evidence" value="ECO:0007669"/>
    <property type="project" value="TreeGrafter"/>
</dbReference>
<organism evidence="9 10">
    <name type="scientific">Elizabethkingia anophelis</name>
    <dbReference type="NCBI Taxonomy" id="1117645"/>
    <lineage>
        <taxon>Bacteria</taxon>
        <taxon>Pseudomonadati</taxon>
        <taxon>Bacteroidota</taxon>
        <taxon>Flavobacteriia</taxon>
        <taxon>Flavobacteriales</taxon>
        <taxon>Weeksellaceae</taxon>
        <taxon>Elizabethkingia</taxon>
    </lineage>
</organism>
<evidence type="ECO:0000256" key="7">
    <source>
        <dbReference type="RuleBase" id="RU004182"/>
    </source>
</evidence>
<dbReference type="PROSITE" id="PS00691">
    <property type="entry name" value="DNA_PHOTOLYASES_1_2"/>
    <property type="match status" value="1"/>
</dbReference>
<accession>A0AAU8UXJ5</accession>
<feature type="site" description="Electron transfer via tryptophanyl radical" evidence="6">
    <location>
        <position position="287"/>
    </location>
</feature>
<dbReference type="PROSITE" id="PS00394">
    <property type="entry name" value="DNA_PHOTOLYASES_1_1"/>
    <property type="match status" value="1"/>
</dbReference>
<dbReference type="InterPro" id="IPR006050">
    <property type="entry name" value="DNA_photolyase_N"/>
</dbReference>
<dbReference type="Pfam" id="PF03441">
    <property type="entry name" value="FAD_binding_7"/>
    <property type="match status" value="1"/>
</dbReference>
<dbReference type="GO" id="GO:0071949">
    <property type="term" value="F:FAD binding"/>
    <property type="evidence" value="ECO:0007669"/>
    <property type="project" value="TreeGrafter"/>
</dbReference>
<evidence type="ECO:0000256" key="2">
    <source>
        <dbReference type="ARBA" id="ARBA00022630"/>
    </source>
</evidence>
<dbReference type="InterPro" id="IPR014729">
    <property type="entry name" value="Rossmann-like_a/b/a_fold"/>
</dbReference>
<dbReference type="RefSeq" id="WP_078396535.1">
    <property type="nucleotide sequence ID" value="NZ_CP016374.1"/>
</dbReference>
<gene>
    <name evidence="9" type="ORF">BBD32_15550</name>
</gene>
<keyword evidence="4 7" id="KW-0157">Chromophore</keyword>
<evidence type="ECO:0000256" key="4">
    <source>
        <dbReference type="ARBA" id="ARBA00022991"/>
    </source>
</evidence>
<evidence type="ECO:0000313" key="9">
    <source>
        <dbReference type="EMBL" id="AQX02770.1"/>
    </source>
</evidence>
<evidence type="ECO:0000256" key="3">
    <source>
        <dbReference type="ARBA" id="ARBA00022827"/>
    </source>
</evidence>
<feature type="binding site" evidence="5">
    <location>
        <begin position="256"/>
        <end position="263"/>
    </location>
    <ligand>
        <name>FAD</name>
        <dbReference type="ChEBI" id="CHEBI:57692"/>
    </ligand>
</feature>
<dbReference type="InterPro" id="IPR036155">
    <property type="entry name" value="Crypto/Photolyase_N_sf"/>
</dbReference>
<feature type="site" description="Electron transfer via tryptophanyl radical" evidence="6">
    <location>
        <position position="363"/>
    </location>
</feature>
<dbReference type="Gene3D" id="3.40.50.620">
    <property type="entry name" value="HUPs"/>
    <property type="match status" value="1"/>
</dbReference>
<dbReference type="PANTHER" id="PTHR11455:SF9">
    <property type="entry name" value="CRYPTOCHROME CIRCADIAN CLOCK 5 ISOFORM X1"/>
    <property type="match status" value="1"/>
</dbReference>
<dbReference type="PROSITE" id="PS51645">
    <property type="entry name" value="PHR_CRY_ALPHA_BETA"/>
    <property type="match status" value="1"/>
</dbReference>
<protein>
    <submittedName>
        <fullName evidence="9">Deoxyribodipyrimidine photolyase</fullName>
    </submittedName>
</protein>
<feature type="binding site" evidence="5">
    <location>
        <begin position="353"/>
        <end position="355"/>
    </location>
    <ligand>
        <name>FAD</name>
        <dbReference type="ChEBI" id="CHEBI:57692"/>
    </ligand>
</feature>
<evidence type="ECO:0000256" key="5">
    <source>
        <dbReference type="PIRSR" id="PIRSR602081-1"/>
    </source>
</evidence>
<dbReference type="SUPFAM" id="SSF52425">
    <property type="entry name" value="Cryptochrome/photolyase, N-terminal domain"/>
    <property type="match status" value="1"/>
</dbReference>
<feature type="binding site" evidence="5">
    <location>
        <position position="253"/>
    </location>
    <ligand>
        <name>FAD</name>
        <dbReference type="ChEBI" id="CHEBI:57692"/>
    </ligand>
</feature>
<feature type="site" description="Electron transfer via tryptophanyl radical" evidence="6">
    <location>
        <position position="340"/>
    </location>
</feature>
<feature type="binding site" evidence="5">
    <location>
        <position position="213"/>
    </location>
    <ligand>
        <name>FAD</name>
        <dbReference type="ChEBI" id="CHEBI:57692"/>
    </ligand>
</feature>
<dbReference type="GO" id="GO:0003677">
    <property type="term" value="F:DNA binding"/>
    <property type="evidence" value="ECO:0007669"/>
    <property type="project" value="TreeGrafter"/>
</dbReference>
<dbReference type="InterPro" id="IPR036134">
    <property type="entry name" value="Crypto/Photolyase_FAD-like_sf"/>
</dbReference>
<dbReference type="EMBL" id="CP016374">
    <property type="protein sequence ID" value="AQX02770.1"/>
    <property type="molecule type" value="Genomic_DNA"/>
</dbReference>
<dbReference type="GO" id="GO:0006139">
    <property type="term" value="P:nucleobase-containing compound metabolic process"/>
    <property type="evidence" value="ECO:0007669"/>
    <property type="project" value="UniProtKB-ARBA"/>
</dbReference>
<dbReference type="InterPro" id="IPR002081">
    <property type="entry name" value="Cryptochrome/DNA_photolyase_1"/>
</dbReference>
<proteinExistence type="inferred from homology"/>
<dbReference type="AlphaFoldDB" id="A0AAU8UXJ5"/>
<evidence type="ECO:0000256" key="1">
    <source>
        <dbReference type="ARBA" id="ARBA00001932"/>
    </source>
</evidence>
<keyword evidence="3 5" id="KW-0274">FAD</keyword>
<evidence type="ECO:0000313" key="10">
    <source>
        <dbReference type="Proteomes" id="UP000190848"/>
    </source>
</evidence>
<feature type="domain" description="Photolyase/cryptochrome alpha/beta" evidence="8">
    <location>
        <begin position="4"/>
        <end position="134"/>
    </location>
</feature>
<comment type="cofactor">
    <cofactor evidence="1">
        <name>(6R)-5,10-methylene-5,6,7,8-tetrahydrofolate</name>
        <dbReference type="ChEBI" id="CHEBI:15636"/>
    </cofactor>
</comment>
<evidence type="ECO:0000259" key="8">
    <source>
        <dbReference type="PROSITE" id="PS51645"/>
    </source>
</evidence>
<comment type="similarity">
    <text evidence="7">Belongs to the DNA photolyase family.</text>
</comment>
<dbReference type="GO" id="GO:0006950">
    <property type="term" value="P:response to stress"/>
    <property type="evidence" value="ECO:0007669"/>
    <property type="project" value="UniProtKB-ARBA"/>
</dbReference>
<dbReference type="SUPFAM" id="SSF48173">
    <property type="entry name" value="Cryptochrome/photolyase FAD-binding domain"/>
    <property type="match status" value="1"/>
</dbReference>
<evidence type="ECO:0000256" key="6">
    <source>
        <dbReference type="PIRSR" id="PIRSR602081-2"/>
    </source>
</evidence>
<dbReference type="Gene3D" id="1.25.40.80">
    <property type="match status" value="1"/>
</dbReference>
<keyword evidence="2 5" id="KW-0285">Flavoprotein</keyword>
<dbReference type="InterPro" id="IPR018394">
    <property type="entry name" value="DNA_photolyase_1_CS_C"/>
</dbReference>
<name>A0AAU8UXJ5_9FLAO</name>
<sequence>MENKVVVYWFRRDLRLKDNKGLQQALASGLPVLPVFIFDTDILDQLSDPYDRRVDYIHQALISINDTLHKYQSALQVYHGKPLEIFEQITTQYQVQAVYCNRDYEPQAIKRDHAVKKQLQKNGIQFYDFKDQVIFDQSEVVKADGLPYTVYTPYAKKWRSELQQEHYKTAKVDLNNFLKAQPDNIISLANIGFRKTDINFQKPTPDLSIIKDYNQYRDFPSLDKTSHLGIALRFGTISIRECVSFAIKHNDTWLSELIWREFFMQILYHFPEVVHRSFKPQYDYIEWRNNEEEFQHWCKGETGYPIVDAGMRQLNTTGFMHNRVRMIVASFLCKHLLIDWRWGEAYFAEKLLDYDLAANNGNWQWAAGSGCDAAPYFRIFNPTAQTQKFDKDLQYIKKWNPDFQQNITPPIVQHEIARQRALQVYKKALQHSGQ</sequence>
<dbReference type="PANTHER" id="PTHR11455">
    <property type="entry name" value="CRYPTOCHROME"/>
    <property type="match status" value="1"/>
</dbReference>